<keyword evidence="3" id="KW-1185">Reference proteome</keyword>
<gene>
    <name evidence="2" type="ORF">BDN70DRAFT_843438</name>
</gene>
<organism evidence="2 3">
    <name type="scientific">Pholiota conissans</name>
    <dbReference type="NCBI Taxonomy" id="109636"/>
    <lineage>
        <taxon>Eukaryota</taxon>
        <taxon>Fungi</taxon>
        <taxon>Dikarya</taxon>
        <taxon>Basidiomycota</taxon>
        <taxon>Agaricomycotina</taxon>
        <taxon>Agaricomycetes</taxon>
        <taxon>Agaricomycetidae</taxon>
        <taxon>Agaricales</taxon>
        <taxon>Agaricineae</taxon>
        <taxon>Strophariaceae</taxon>
        <taxon>Pholiota</taxon>
    </lineage>
</organism>
<proteinExistence type="predicted"/>
<keyword evidence="1" id="KW-0812">Transmembrane</keyword>
<name>A0A9P5YT55_9AGAR</name>
<comment type="caution">
    <text evidence="2">The sequence shown here is derived from an EMBL/GenBank/DDBJ whole genome shotgun (WGS) entry which is preliminary data.</text>
</comment>
<evidence type="ECO:0000256" key="1">
    <source>
        <dbReference type="SAM" id="Phobius"/>
    </source>
</evidence>
<dbReference type="EMBL" id="MU155440">
    <property type="protein sequence ID" value="KAF9473476.1"/>
    <property type="molecule type" value="Genomic_DNA"/>
</dbReference>
<reference evidence="2" key="1">
    <citation type="submission" date="2020-11" db="EMBL/GenBank/DDBJ databases">
        <authorList>
            <consortium name="DOE Joint Genome Institute"/>
            <person name="Ahrendt S."/>
            <person name="Riley R."/>
            <person name="Andreopoulos W."/>
            <person name="Labutti K."/>
            <person name="Pangilinan J."/>
            <person name="Ruiz-Duenas F.J."/>
            <person name="Barrasa J.M."/>
            <person name="Sanchez-Garcia M."/>
            <person name="Camarero S."/>
            <person name="Miyauchi S."/>
            <person name="Serrano A."/>
            <person name="Linde D."/>
            <person name="Babiker R."/>
            <person name="Drula E."/>
            <person name="Ayuso-Fernandez I."/>
            <person name="Pacheco R."/>
            <person name="Padilla G."/>
            <person name="Ferreira P."/>
            <person name="Barriuso J."/>
            <person name="Kellner H."/>
            <person name="Castanera R."/>
            <person name="Alfaro M."/>
            <person name="Ramirez L."/>
            <person name="Pisabarro A.G."/>
            <person name="Kuo A."/>
            <person name="Tritt A."/>
            <person name="Lipzen A."/>
            <person name="He G."/>
            <person name="Yan M."/>
            <person name="Ng V."/>
            <person name="Cullen D."/>
            <person name="Martin F."/>
            <person name="Rosso M.-N."/>
            <person name="Henrissat B."/>
            <person name="Hibbett D."/>
            <person name="Martinez A.T."/>
            <person name="Grigoriev I.V."/>
        </authorList>
    </citation>
    <scope>NUCLEOTIDE SEQUENCE</scope>
    <source>
        <strain evidence="2">CIRM-BRFM 674</strain>
    </source>
</reference>
<keyword evidence="1" id="KW-0472">Membrane</keyword>
<dbReference type="OrthoDB" id="3239304at2759"/>
<feature type="transmembrane region" description="Helical" evidence="1">
    <location>
        <begin position="29"/>
        <end position="50"/>
    </location>
</feature>
<keyword evidence="1" id="KW-1133">Transmembrane helix</keyword>
<sequence>MVGGSFVAAYGYIQIAQLGKNPLSRDEQIALWIQSVMFTFLGLLAIFGFVGCLIKNRKMVSTFAISLAIHLGLSIAAGIYSIVSIFRQDPQQGITNCLNSGTEGVTEDTCRTSLNIMKGVMVGIYVLTWLIQLYAYFVVERYVDQLDDERDANTVVMPQGPQMTTATVTTTYGGFPPQYPFTAPGASRGNDASNRV</sequence>
<feature type="transmembrane region" description="Helical" evidence="1">
    <location>
        <begin position="62"/>
        <end position="83"/>
    </location>
</feature>
<evidence type="ECO:0000313" key="3">
    <source>
        <dbReference type="Proteomes" id="UP000807469"/>
    </source>
</evidence>
<feature type="transmembrane region" description="Helical" evidence="1">
    <location>
        <begin position="120"/>
        <end position="139"/>
    </location>
</feature>
<dbReference type="Proteomes" id="UP000807469">
    <property type="component" value="Unassembled WGS sequence"/>
</dbReference>
<protein>
    <submittedName>
        <fullName evidence="2">Uncharacterized protein</fullName>
    </submittedName>
</protein>
<accession>A0A9P5YT55</accession>
<dbReference type="AlphaFoldDB" id="A0A9P5YT55"/>
<evidence type="ECO:0000313" key="2">
    <source>
        <dbReference type="EMBL" id="KAF9473476.1"/>
    </source>
</evidence>